<dbReference type="InterPro" id="IPR025970">
    <property type="entry name" value="SusE"/>
</dbReference>
<name>A0ABS9SKQ1_9BACT</name>
<dbReference type="EMBL" id="JAKWBL010000002">
    <property type="protein sequence ID" value="MCH5598938.1"/>
    <property type="molecule type" value="Genomic_DNA"/>
</dbReference>
<organism evidence="2 3">
    <name type="scientific">Niabella ginsengisoli</name>
    <dbReference type="NCBI Taxonomy" id="522298"/>
    <lineage>
        <taxon>Bacteria</taxon>
        <taxon>Pseudomonadati</taxon>
        <taxon>Bacteroidota</taxon>
        <taxon>Chitinophagia</taxon>
        <taxon>Chitinophagales</taxon>
        <taxon>Chitinophagaceae</taxon>
        <taxon>Niabella</taxon>
    </lineage>
</organism>
<comment type="caution">
    <text evidence="2">The sequence shown here is derived from an EMBL/GenBank/DDBJ whole genome shotgun (WGS) entry which is preliminary data.</text>
</comment>
<dbReference type="Gene3D" id="2.60.40.3620">
    <property type="match status" value="1"/>
</dbReference>
<accession>A0ABS9SKQ1</accession>
<evidence type="ECO:0000259" key="1">
    <source>
        <dbReference type="Pfam" id="PF14292"/>
    </source>
</evidence>
<gene>
    <name evidence="2" type="ORF">MKP09_13990</name>
</gene>
<evidence type="ECO:0000313" key="3">
    <source>
        <dbReference type="Proteomes" id="UP001202248"/>
    </source>
</evidence>
<proteinExistence type="predicted"/>
<evidence type="ECO:0000313" key="2">
    <source>
        <dbReference type="EMBL" id="MCH5598938.1"/>
    </source>
</evidence>
<dbReference type="Proteomes" id="UP001202248">
    <property type="component" value="Unassembled WGS sequence"/>
</dbReference>
<reference evidence="2 3" key="1">
    <citation type="submission" date="2022-02" db="EMBL/GenBank/DDBJ databases">
        <authorList>
            <person name="Min J."/>
        </authorList>
    </citation>
    <scope>NUCLEOTIDE SEQUENCE [LARGE SCALE GENOMIC DNA]</scope>
    <source>
        <strain evidence="2 3">GR10-1</strain>
    </source>
</reference>
<keyword evidence="3" id="KW-1185">Reference proteome</keyword>
<dbReference type="Pfam" id="PF14292">
    <property type="entry name" value="SusE"/>
    <property type="match status" value="1"/>
</dbReference>
<feature type="domain" description="SusE outer membrane protein" evidence="1">
    <location>
        <begin position="13"/>
        <end position="106"/>
    </location>
</feature>
<dbReference type="RefSeq" id="WP_240830602.1">
    <property type="nucleotide sequence ID" value="NZ_JAKWBL010000002.1"/>
</dbReference>
<protein>
    <submittedName>
        <fullName evidence="2">SusE domain-containing protein</fullName>
    </submittedName>
</protein>
<sequence length="352" mass="38864">MEYKDPKVTAVDALYAPLENQKLTLSTQTGANILFQWSPSHAQDGQLVSYEVVFYKESDMNTPIYRIVSDNTGKELYAHITHLDINKACSAAGIPTGETGTIYWSVASWRGISSAVCPQKNKLTVTRLEGFEVIPDNVYITGEATETGSDVAKAIVMQEPSEGKFEVYTKLKNSGSFSFVDRISGTPERYYINAEGKLADADGEETSSVDDEAVYRITLDFTNKGVTTTKITKMGVFFSPENKIIIDLPYVGLGVWSGTGVVTFRQESWGRDERYKLQMETSSGTAQFGALNPTDSRPAADAPASYYYLKLLDRTTQWDDKWKFGAEMDGANVTVSVKLQGGAPYTHTIKKN</sequence>